<dbReference type="SMART" id="SM00835">
    <property type="entry name" value="Cupin_1"/>
    <property type="match status" value="2"/>
</dbReference>
<gene>
    <name evidence="4" type="primary">Vici</name>
</gene>
<evidence type="ECO:0000256" key="1">
    <source>
        <dbReference type="SAM" id="MobiDB-lite"/>
    </source>
</evidence>
<dbReference type="AlphaFoldDB" id="Q8LKI7"/>
<dbReference type="InterPro" id="IPR050253">
    <property type="entry name" value="Seed_Storage-Functional"/>
</dbReference>
<dbReference type="PANTHER" id="PTHR31189:SF13">
    <property type="entry name" value="CUPINCIN"/>
    <property type="match status" value="1"/>
</dbReference>
<feature type="signal peptide" evidence="2">
    <location>
        <begin position="1"/>
        <end position="21"/>
    </location>
</feature>
<feature type="chain" id="PRO_5004311109" evidence="2">
    <location>
        <begin position="22"/>
        <end position="458"/>
    </location>
</feature>
<dbReference type="PANTHER" id="PTHR31189">
    <property type="entry name" value="OS03G0336100 PROTEIN-RELATED"/>
    <property type="match status" value="1"/>
</dbReference>
<reference evidence="4" key="1">
    <citation type="submission" date="2002-05" db="EMBL/GenBank/DDBJ databases">
        <authorList>
            <person name="Hernandez J.F."/>
            <person name="Ottoboni L.M.M."/>
        </authorList>
    </citation>
    <scope>NUCLEOTIDE SEQUENCE</scope>
</reference>
<dbReference type="InterPro" id="IPR014710">
    <property type="entry name" value="RmlC-like_jellyroll"/>
</dbReference>
<evidence type="ECO:0000259" key="3">
    <source>
        <dbReference type="SMART" id="SM00835"/>
    </source>
</evidence>
<feature type="domain" description="Cupin type-1" evidence="3">
    <location>
        <begin position="249"/>
        <end position="433"/>
    </location>
</feature>
<feature type="domain" description="Cupin type-1" evidence="3">
    <location>
        <begin position="44"/>
        <end position="198"/>
    </location>
</feature>
<dbReference type="InterPro" id="IPR006045">
    <property type="entry name" value="Cupin_1"/>
</dbReference>
<keyword evidence="2" id="KW-0732">Signal</keyword>
<dbReference type="Pfam" id="PF00190">
    <property type="entry name" value="Cupin_1"/>
    <property type="match status" value="2"/>
</dbReference>
<dbReference type="EMBL" id="AF513725">
    <property type="protein sequence ID" value="AAM81249.1"/>
    <property type="molecule type" value="mRNA"/>
</dbReference>
<evidence type="ECO:0000313" key="4">
    <source>
        <dbReference type="EMBL" id="AAM81249.1"/>
    </source>
</evidence>
<dbReference type="CDD" id="cd02245">
    <property type="entry name" value="cupin_7S_vicilin-like_C"/>
    <property type="match status" value="1"/>
</dbReference>
<name>Q8LKI7_ARAAG</name>
<proteinExistence type="evidence at transcript level"/>
<dbReference type="Gene3D" id="2.60.120.10">
    <property type="entry name" value="Jelly Rolls"/>
    <property type="match status" value="2"/>
</dbReference>
<evidence type="ECO:0000256" key="2">
    <source>
        <dbReference type="SAM" id="SignalP"/>
    </source>
</evidence>
<dbReference type="InterPro" id="IPR011051">
    <property type="entry name" value="RmlC_Cupin_sf"/>
</dbReference>
<accession>Q8LKI7</accession>
<organism evidence="4">
    <name type="scientific">Araucaria angustifolia</name>
    <name type="common">Brazilian pine tree</name>
    <dbReference type="NCBI Taxonomy" id="56992"/>
    <lineage>
        <taxon>Eukaryota</taxon>
        <taxon>Viridiplantae</taxon>
        <taxon>Streptophyta</taxon>
        <taxon>Embryophyta</taxon>
        <taxon>Tracheophyta</taxon>
        <taxon>Spermatophyta</taxon>
        <taxon>Pinopsida</taxon>
        <taxon>Pinidae</taxon>
        <taxon>Conifers II</taxon>
        <taxon>Araucariales</taxon>
        <taxon>Araucariaceae</taxon>
        <taxon>Araucaria</taxon>
    </lineage>
</organism>
<dbReference type="SUPFAM" id="SSF51182">
    <property type="entry name" value="RmlC-like cupins"/>
    <property type="match status" value="1"/>
</dbReference>
<protein>
    <submittedName>
        <fullName evidence="4">Vicilin-like storage protein</fullName>
    </submittedName>
</protein>
<reference evidence="4" key="2">
    <citation type="submission" date="2002-07" db="EMBL/GenBank/DDBJ databases">
        <title>Vicilin-like storage proteins in Araucaria angustifolia seeds.</title>
        <authorList>
            <person name="Fernandez J.H."/>
            <person name="Ottoboni L.M.M."/>
        </authorList>
    </citation>
    <scope>NUCLEOTIDE SEQUENCE</scope>
</reference>
<feature type="region of interest" description="Disordered" evidence="1">
    <location>
        <begin position="321"/>
        <end position="353"/>
    </location>
</feature>
<dbReference type="CDD" id="cd02244">
    <property type="entry name" value="cupin_7S_vicilin-like_N"/>
    <property type="match status" value="1"/>
</dbReference>
<sequence length="458" mass="53423">MANGRFPLLYLVLVLVGFVCAIRCNEVDHYKVHRHGEEEGRNPYVFKEEEQERRLATDAGEIRAVPLFREFSTLVRDLENYELNFFHMKPDAFMRHHYSGADHLSFVLQGKARIQCVRKEKSMEENLDRGNLLFIPRGSMLSIVNNDPREELIMVNLLYNPNPYRQRHHESFYPVDMLNAFRRESLEAAFKVRSEDIERMFSRQDQRVFRFLSREEREKIMGRDDSQLSSFWPLKTRKGEAEEEHNKPFNLEKKDAKYSNKNGKYMEVDSEDYRPLKRQEDRNSMGVGYTRIEPGKITVPYWHSHAFTICVVVRGPGMLQMHPRGGKQQTEAAKGKGEENQNGNARRREEGEGEFRVSYRRVESELRVGDVFVMPAGHASVQMASSERLEFLTFFVNFDRDSGNFLAGNNSVLKQLREEQLAADFGVERKEMQRMIGSQDKAVFVDGPRGSRSLWSIV</sequence>